<reference evidence="3" key="1">
    <citation type="submission" date="2020-06" db="EMBL/GenBank/DDBJ databases">
        <title>A chromosome-scale genome assembly of Talaromyces rugulosus W13939.</title>
        <authorList>
            <person name="Wang B."/>
            <person name="Guo L."/>
            <person name="Ye K."/>
            <person name="Wang L."/>
        </authorList>
    </citation>
    <scope>NUCLEOTIDE SEQUENCE [LARGE SCALE GENOMIC DNA]</scope>
    <source>
        <strain evidence="3">W13939</strain>
    </source>
</reference>
<organism evidence="2 3">
    <name type="scientific">Talaromyces rugulosus</name>
    <name type="common">Penicillium rugulosum</name>
    <dbReference type="NCBI Taxonomy" id="121627"/>
    <lineage>
        <taxon>Eukaryota</taxon>
        <taxon>Fungi</taxon>
        <taxon>Dikarya</taxon>
        <taxon>Ascomycota</taxon>
        <taxon>Pezizomycotina</taxon>
        <taxon>Eurotiomycetes</taxon>
        <taxon>Eurotiomycetidae</taxon>
        <taxon>Eurotiales</taxon>
        <taxon>Trichocomaceae</taxon>
        <taxon>Talaromyces</taxon>
        <taxon>Talaromyces sect. Islandici</taxon>
    </lineage>
</organism>
<dbReference type="AlphaFoldDB" id="A0A7H8R8D0"/>
<feature type="compositionally biased region" description="Acidic residues" evidence="1">
    <location>
        <begin position="72"/>
        <end position="87"/>
    </location>
</feature>
<evidence type="ECO:0000313" key="2">
    <source>
        <dbReference type="EMBL" id="QKX62642.1"/>
    </source>
</evidence>
<feature type="compositionally biased region" description="Low complexity" evidence="1">
    <location>
        <begin position="212"/>
        <end position="227"/>
    </location>
</feature>
<dbReference type="RefSeq" id="XP_035348816.1">
    <property type="nucleotide sequence ID" value="XM_035492923.1"/>
</dbReference>
<sequence length="422" mass="47291">MPRWGRPPGVRNGKQARRRATQWEDFDGVRFEEIDGDDDGDDAVLGSLQRHGTKGNNNTSSTREVRLRNDDGYDYDSELSDGEDFDLNDDADSTVAFAVQLAMRDKEDMLVEKALERIRRAQMLGKKNVRLSQEELDALDRRRKQAASSKKVPLSKATGFTRPLDSKRRKSGELAKTSSQAERRRSSQEQYLLDESSIAYAKASSGAFHAAPNNRPSSSSSRPRTPTMQSLRPQSSANSPLTMHQPAYGQRYPDRDPLQPASPRDAPYIRALPDDPQWAPRQRSSSNAAPYPVDNFMYGQPYGLGPGDPRLNYNGRRYAPTSMPYNGSGYPPVSEEPRRGSSGRQTRAESSEEESSSEDEDEDEEEDSEEEEDDDDGEHGVQVAVVEQPPIRKPAARTTAAQNKNNNNNNNNNTRPRRRNGR</sequence>
<feature type="region of interest" description="Disordered" evidence="1">
    <location>
        <begin position="206"/>
        <end position="422"/>
    </location>
</feature>
<evidence type="ECO:0000256" key="1">
    <source>
        <dbReference type="SAM" id="MobiDB-lite"/>
    </source>
</evidence>
<name>A0A7H8R8D0_TALRU</name>
<dbReference type="KEGG" id="trg:TRUGW13939_09803"/>
<feature type="compositionally biased region" description="Polar residues" evidence="1">
    <location>
        <begin position="228"/>
        <end position="242"/>
    </location>
</feature>
<dbReference type="EMBL" id="CP055902">
    <property type="protein sequence ID" value="QKX62642.1"/>
    <property type="molecule type" value="Genomic_DNA"/>
</dbReference>
<proteinExistence type="predicted"/>
<feature type="region of interest" description="Disordered" evidence="1">
    <location>
        <begin position="140"/>
        <end position="193"/>
    </location>
</feature>
<feature type="compositionally biased region" description="Low complexity" evidence="1">
    <location>
        <begin position="403"/>
        <end position="414"/>
    </location>
</feature>
<gene>
    <name evidence="2" type="ORF">TRUGW13939_09803</name>
</gene>
<keyword evidence="3" id="KW-1185">Reference proteome</keyword>
<feature type="compositionally biased region" description="Acidic residues" evidence="1">
    <location>
        <begin position="351"/>
        <end position="377"/>
    </location>
</feature>
<evidence type="ECO:0008006" key="4">
    <source>
        <dbReference type="Google" id="ProtNLM"/>
    </source>
</evidence>
<dbReference type="GeneID" id="55997286"/>
<dbReference type="OrthoDB" id="63113at2759"/>
<accession>A0A7H8R8D0</accession>
<dbReference type="Proteomes" id="UP000509510">
    <property type="component" value="Chromosome V"/>
</dbReference>
<evidence type="ECO:0000313" key="3">
    <source>
        <dbReference type="Proteomes" id="UP000509510"/>
    </source>
</evidence>
<protein>
    <recommendedName>
        <fullName evidence="4">Prenylated Rab acceptor 1</fullName>
    </recommendedName>
</protein>
<feature type="region of interest" description="Disordered" evidence="1">
    <location>
        <begin position="1"/>
        <end position="87"/>
    </location>
</feature>